<dbReference type="GO" id="GO:0016791">
    <property type="term" value="F:phosphatase activity"/>
    <property type="evidence" value="ECO:0007669"/>
    <property type="project" value="TreeGrafter"/>
</dbReference>
<dbReference type="GO" id="GO:0005829">
    <property type="term" value="C:cytosol"/>
    <property type="evidence" value="ECO:0007669"/>
    <property type="project" value="TreeGrafter"/>
</dbReference>
<keyword evidence="3" id="KW-1185">Reference proteome</keyword>
<dbReference type="Gene3D" id="3.30.1240.10">
    <property type="match status" value="1"/>
</dbReference>
<evidence type="ECO:0000313" key="3">
    <source>
        <dbReference type="Proteomes" id="UP000008838"/>
    </source>
</evidence>
<feature type="compositionally biased region" description="Basic and acidic residues" evidence="1">
    <location>
        <begin position="369"/>
        <end position="399"/>
    </location>
</feature>
<dbReference type="InterPro" id="IPR023214">
    <property type="entry name" value="HAD_sf"/>
</dbReference>
<dbReference type="NCBIfam" id="TIGR01484">
    <property type="entry name" value="HAD-SF-IIB"/>
    <property type="match status" value="1"/>
</dbReference>
<protein>
    <recommendedName>
        <fullName evidence="4">Hydrolase</fullName>
    </recommendedName>
</protein>
<name>B2GGK0_KOCRD</name>
<dbReference type="Proteomes" id="UP000008838">
    <property type="component" value="Chromosome"/>
</dbReference>
<dbReference type="STRING" id="378753.KRH_19690"/>
<sequence>MAEHVQDPGRGPVRLIASDLDGTVLGPDFRFRPRTLEAITAARDAGIQVVFVTGRPKRWLDPLHEQLDDAGVVICSNGAVVFDPGTQRVLSANGFDVAEALPVIEDVRRAFPDSLFAAETLEAVHTDHGWARTDRMEIRDVTEAPVTETLRPGTAVVKLLAKLDGADPDTYFEAVRDVVAGRLAVTHSVAAAPLVEMGQRGLTKARTLERFAAELGISRHEVMAFGDMPNDLEMLTWAGRGYAMADGHPGVVAAVERTAPAFTEDGVAQVIERYLAGDEHDAAARTDPGSAPGHAGRTGPVAAPGHTARTDPGAAPGRAARMDPAAASGHAASAERSVPGPPAPPASPGHRAHPGAAAPPEDEGSPAPVHDRGSDHVAHPDTAERPEKAERPDNAEHPGRHGAPSPEEDHA</sequence>
<evidence type="ECO:0000256" key="1">
    <source>
        <dbReference type="SAM" id="MobiDB-lite"/>
    </source>
</evidence>
<dbReference type="eggNOG" id="COG0561">
    <property type="taxonomic scope" value="Bacteria"/>
</dbReference>
<proteinExistence type="predicted"/>
<organism evidence="2 3">
    <name type="scientific">Kocuria rhizophila (strain ATCC 9341 / DSM 348 / NBRC 103217 / DC2201)</name>
    <dbReference type="NCBI Taxonomy" id="378753"/>
    <lineage>
        <taxon>Bacteria</taxon>
        <taxon>Bacillati</taxon>
        <taxon>Actinomycetota</taxon>
        <taxon>Actinomycetes</taxon>
        <taxon>Micrococcales</taxon>
        <taxon>Micrococcaceae</taxon>
        <taxon>Kocuria</taxon>
    </lineage>
</organism>
<dbReference type="SUPFAM" id="SSF56784">
    <property type="entry name" value="HAD-like"/>
    <property type="match status" value="1"/>
</dbReference>
<dbReference type="Pfam" id="PF08282">
    <property type="entry name" value="Hydrolase_3"/>
    <property type="match status" value="1"/>
</dbReference>
<evidence type="ECO:0000313" key="2">
    <source>
        <dbReference type="EMBL" id="BAG30316.1"/>
    </source>
</evidence>
<dbReference type="InterPro" id="IPR006379">
    <property type="entry name" value="HAD-SF_hydro_IIB"/>
</dbReference>
<dbReference type="InterPro" id="IPR036412">
    <property type="entry name" value="HAD-like_sf"/>
</dbReference>
<dbReference type="PANTHER" id="PTHR10000">
    <property type="entry name" value="PHOSPHOSERINE PHOSPHATASE"/>
    <property type="match status" value="1"/>
</dbReference>
<evidence type="ECO:0008006" key="4">
    <source>
        <dbReference type="Google" id="ProtNLM"/>
    </source>
</evidence>
<feature type="compositionally biased region" description="Low complexity" evidence="1">
    <location>
        <begin position="325"/>
        <end position="334"/>
    </location>
</feature>
<reference evidence="2 3" key="1">
    <citation type="journal article" date="2008" name="J. Bacteriol.">
        <title>Complete genome sequence of the soil actinomycete Kocuria rhizophila.</title>
        <authorList>
            <person name="Takarada H."/>
            <person name="Sekine M."/>
            <person name="Kosugi H."/>
            <person name="Matsuo Y."/>
            <person name="Fujisawa T."/>
            <person name="Omata S."/>
            <person name="Kishi E."/>
            <person name="Shimizu A."/>
            <person name="Tsukatani N."/>
            <person name="Tanikawa S."/>
            <person name="Fujita N."/>
            <person name="Harayama S."/>
        </authorList>
    </citation>
    <scope>NUCLEOTIDE SEQUENCE [LARGE SCALE GENOMIC DNA]</scope>
    <source>
        <strain evidence="3">ATCC 9341 / DSM 348 / NBRC 103217 / DC2201</strain>
    </source>
</reference>
<feature type="region of interest" description="Disordered" evidence="1">
    <location>
        <begin position="282"/>
        <end position="411"/>
    </location>
</feature>
<dbReference type="AlphaFoldDB" id="B2GGK0"/>
<dbReference type="RefSeq" id="WP_012399037.1">
    <property type="nucleotide sequence ID" value="NC_010617.1"/>
</dbReference>
<dbReference type="Gene3D" id="3.40.50.1000">
    <property type="entry name" value="HAD superfamily/HAD-like"/>
    <property type="match status" value="1"/>
</dbReference>
<dbReference type="HOGENOM" id="CLU_668650_0_0_11"/>
<accession>B2GGK0</accession>
<dbReference type="PANTHER" id="PTHR10000:SF8">
    <property type="entry name" value="HAD SUPERFAMILY HYDROLASE-LIKE, TYPE 3"/>
    <property type="match status" value="1"/>
</dbReference>
<dbReference type="EMBL" id="AP009152">
    <property type="protein sequence ID" value="BAG30316.1"/>
    <property type="molecule type" value="Genomic_DNA"/>
</dbReference>
<dbReference type="GO" id="GO:0000287">
    <property type="term" value="F:magnesium ion binding"/>
    <property type="evidence" value="ECO:0007669"/>
    <property type="project" value="TreeGrafter"/>
</dbReference>
<gene>
    <name evidence="2" type="ordered locus">KRH_19690</name>
</gene>
<dbReference type="KEGG" id="krh:KRH_19690"/>